<protein>
    <submittedName>
        <fullName evidence="1">Uncharacterized protein</fullName>
    </submittedName>
</protein>
<evidence type="ECO:0000313" key="1">
    <source>
        <dbReference type="EMBL" id="QIS31733.1"/>
    </source>
</evidence>
<name>A0A6M3HHH4_KLEPN</name>
<sequence>MDSYHDREILKASDLCIKSSASLISNYHIEYIIHFYNLLLLGSKI</sequence>
<organism evidence="1">
    <name type="scientific">Klebsiella pneumoniae</name>
    <dbReference type="NCBI Taxonomy" id="573"/>
    <lineage>
        <taxon>Bacteria</taxon>
        <taxon>Pseudomonadati</taxon>
        <taxon>Pseudomonadota</taxon>
        <taxon>Gammaproteobacteria</taxon>
        <taxon>Enterobacterales</taxon>
        <taxon>Enterobacteriaceae</taxon>
        <taxon>Klebsiella/Raoultella group</taxon>
        <taxon>Klebsiella</taxon>
        <taxon>Klebsiella pneumoniae complex</taxon>
    </lineage>
</organism>
<geneLocation type="plasmid" evidence="1">
    <name>p358573-KPC</name>
</geneLocation>
<proteinExistence type="predicted"/>
<dbReference type="AlphaFoldDB" id="A0A6M3HHH4"/>
<reference evidence="1" key="1">
    <citation type="submission" date="2019-12" db="EMBL/GenBank/DDBJ databases">
        <authorList>
            <person name="Zhou D."/>
        </authorList>
    </citation>
    <scope>NUCLEOTIDE SEQUENCE</scope>
    <source>
        <strain evidence="1">358573</strain>
        <plasmid evidence="1">p358573-KPC</plasmid>
    </source>
</reference>
<accession>A0A6M3HHH4</accession>
<dbReference type="EMBL" id="MN891675">
    <property type="protein sequence ID" value="QIS31733.1"/>
    <property type="molecule type" value="Genomic_DNA"/>
</dbReference>
<keyword evidence="1" id="KW-0614">Plasmid</keyword>